<keyword evidence="1" id="KW-0677">Repeat</keyword>
<evidence type="ECO:0000259" key="4">
    <source>
        <dbReference type="PROSITE" id="PS50893"/>
    </source>
</evidence>
<dbReference type="SUPFAM" id="SSF52540">
    <property type="entry name" value="P-loop containing nucleoside triphosphate hydrolases"/>
    <property type="match status" value="2"/>
</dbReference>
<dbReference type="Gene3D" id="1.10.287.380">
    <property type="entry name" value="Valyl-tRNA synthetase, C-terminal domain"/>
    <property type="match status" value="1"/>
</dbReference>
<dbReference type="Pfam" id="PF12848">
    <property type="entry name" value="ABC_tran_Xtn"/>
    <property type="match status" value="1"/>
</dbReference>
<keyword evidence="3 5" id="KW-0067">ATP-binding</keyword>
<evidence type="ECO:0000256" key="1">
    <source>
        <dbReference type="ARBA" id="ARBA00022737"/>
    </source>
</evidence>
<dbReference type="PROSITE" id="PS50893">
    <property type="entry name" value="ABC_TRANSPORTER_2"/>
    <property type="match status" value="2"/>
</dbReference>
<dbReference type="FunFam" id="3.40.50.300:FF:000309">
    <property type="entry name" value="ABC transporter ATP-binding protein"/>
    <property type="match status" value="1"/>
</dbReference>
<protein>
    <submittedName>
        <fullName evidence="5">ATP-binding cassette subfamily F protein uup</fullName>
    </submittedName>
</protein>
<dbReference type="InterPro" id="IPR017871">
    <property type="entry name" value="ABC_transporter-like_CS"/>
</dbReference>
<dbReference type="InterPro" id="IPR032524">
    <property type="entry name" value="ABC_tran_C"/>
</dbReference>
<dbReference type="Gene3D" id="3.40.50.300">
    <property type="entry name" value="P-loop containing nucleotide triphosphate hydrolases"/>
    <property type="match status" value="2"/>
</dbReference>
<dbReference type="Pfam" id="PF00005">
    <property type="entry name" value="ABC_tran"/>
    <property type="match status" value="2"/>
</dbReference>
<dbReference type="GO" id="GO:0005524">
    <property type="term" value="F:ATP binding"/>
    <property type="evidence" value="ECO:0007669"/>
    <property type="project" value="UniProtKB-KW"/>
</dbReference>
<dbReference type="InterPro" id="IPR051309">
    <property type="entry name" value="ABCF_ATPase"/>
</dbReference>
<dbReference type="SMART" id="SM00382">
    <property type="entry name" value="AAA"/>
    <property type="match status" value="2"/>
</dbReference>
<proteinExistence type="predicted"/>
<evidence type="ECO:0000256" key="2">
    <source>
        <dbReference type="ARBA" id="ARBA00022741"/>
    </source>
</evidence>
<dbReference type="PANTHER" id="PTHR42855:SF1">
    <property type="entry name" value="ABC TRANSPORTER DOMAIN-CONTAINING PROTEIN"/>
    <property type="match status" value="1"/>
</dbReference>
<gene>
    <name evidence="5" type="ORF">F4694_001453</name>
</gene>
<reference evidence="6" key="2">
    <citation type="submission" date="2020-08" db="EMBL/GenBank/DDBJ databases">
        <title>The Agave Microbiome: Exploring the role of microbial communities in plant adaptations to desert environments.</title>
        <authorList>
            <person name="Partida-Martinez L.P."/>
        </authorList>
    </citation>
    <scope>NUCLEOTIDE SEQUENCE [LARGE SCALE GENOMIC DNA]</scope>
    <source>
        <strain evidence="6">AT2.8</strain>
    </source>
</reference>
<dbReference type="CDD" id="cd03221">
    <property type="entry name" value="ABCF_EF-3"/>
    <property type="match status" value="2"/>
</dbReference>
<dbReference type="InterPro" id="IPR037118">
    <property type="entry name" value="Val-tRNA_synth_C_sf"/>
</dbReference>
<dbReference type="PROSITE" id="PS00211">
    <property type="entry name" value="ABC_TRANSPORTER_1"/>
    <property type="match status" value="1"/>
</dbReference>
<comment type="caution">
    <text evidence="5">The sequence shown here is derived from an EMBL/GenBank/DDBJ whole genome shotgun (WGS) entry which is preliminary data.</text>
</comment>
<feature type="domain" description="ABC transporter" evidence="4">
    <location>
        <begin position="327"/>
        <end position="547"/>
    </location>
</feature>
<dbReference type="Pfam" id="PF16326">
    <property type="entry name" value="ABC_tran_CTD"/>
    <property type="match status" value="1"/>
</dbReference>
<keyword evidence="2" id="KW-0547">Nucleotide-binding</keyword>
<reference evidence="6" key="1">
    <citation type="submission" date="2020-07" db="EMBL/GenBank/DDBJ databases">
        <authorList>
            <person name="Partida-Martinez L."/>
            <person name="Huntemann M."/>
            <person name="Clum A."/>
            <person name="Wang J."/>
            <person name="Palaniappan K."/>
            <person name="Ritter S."/>
            <person name="Chen I.-M."/>
            <person name="Stamatis D."/>
            <person name="Reddy T."/>
            <person name="O'Malley R."/>
            <person name="Daum C."/>
            <person name="Shapiro N."/>
            <person name="Ivanova N."/>
            <person name="Kyrpides N."/>
            <person name="Woyke T."/>
        </authorList>
    </citation>
    <scope>NUCLEOTIDE SEQUENCE [LARGE SCALE GENOMIC DNA]</scope>
    <source>
        <strain evidence="6">AT2.8</strain>
    </source>
</reference>
<evidence type="ECO:0000256" key="3">
    <source>
        <dbReference type="ARBA" id="ARBA00022840"/>
    </source>
</evidence>
<dbReference type="InterPro" id="IPR032781">
    <property type="entry name" value="ABC_tran_Xtn"/>
</dbReference>
<dbReference type="InterPro" id="IPR003439">
    <property type="entry name" value="ABC_transporter-like_ATP-bd"/>
</dbReference>
<dbReference type="InterPro" id="IPR027417">
    <property type="entry name" value="P-loop_NTPase"/>
</dbReference>
<name>A0A852TBH6_9BACI</name>
<sequence length="635" mass="72284">MGWSRPMKMLTVENVTKTYGEKQLFNNISITIGEKERVGLIGINGTGKSSLLKIIAGLDQPDDGKIITGKDYSIAFLDQQPDLDPAKTVLEQVFHGEAPILRLMREYEKTLLLLNTSPNDTKVQEDLFQLQKQMDALNAWDASTNAKSILMKLGIEDFTKKVGELSGGQKKRVALAQVLIAEPDLLILDEPTNHLDFDSVKWLEDYLSRYSGSILLVTHDRYFLDRVANRMFELDGGNLYSYKGNYAAFLEAKAIREENEAATFEKRQNLFRRELEWMRRGAKARTTKQKARIQRFDELEDKLSGGKPTGEKVDISLNGSRLGKQVFELKDASKRYGEKTILNDFNLLVKPGDRLGIIGRNGAGKSTLLNILAKKLPLDEGEFIMGQTVKIAYYTQENEDMDENKRMIEYIKETAEVVETSDGKTLSAALMLERFLFPPFSHGTPIRKLSGGEKRRLYLLKLLMTAPNVLLLDEPTNDLDTQTLTVLEDYLEEFPGVVITVSHDRYFLDKVVEQLLVLRGEGRIDSFFGNYSEYLEKESAVEAKKIVTNTPAQTKAPEKEKKKRMTFKEKKEWEEIDEVIAKTEARLEEVAEEMGNTGSDFTKAQDLMKLEAELNVKLEYLIERWEYLAELAESE</sequence>
<dbReference type="PANTHER" id="PTHR42855">
    <property type="entry name" value="ABC TRANSPORTER ATP-BINDING SUBUNIT"/>
    <property type="match status" value="1"/>
</dbReference>
<dbReference type="FunFam" id="3.40.50.300:FF:000011">
    <property type="entry name" value="Putative ABC transporter ATP-binding component"/>
    <property type="match status" value="1"/>
</dbReference>
<dbReference type="GO" id="GO:0003677">
    <property type="term" value="F:DNA binding"/>
    <property type="evidence" value="ECO:0007669"/>
    <property type="project" value="InterPro"/>
</dbReference>
<dbReference type="AlphaFoldDB" id="A0A852TBH6"/>
<evidence type="ECO:0000313" key="6">
    <source>
        <dbReference type="Proteomes" id="UP000548423"/>
    </source>
</evidence>
<dbReference type="Proteomes" id="UP000548423">
    <property type="component" value="Unassembled WGS sequence"/>
</dbReference>
<accession>A0A852TBH6</accession>
<dbReference type="EMBL" id="JACCBX010000003">
    <property type="protein sequence ID" value="NYE04704.1"/>
    <property type="molecule type" value="Genomic_DNA"/>
</dbReference>
<evidence type="ECO:0000313" key="5">
    <source>
        <dbReference type="EMBL" id="NYE04704.1"/>
    </source>
</evidence>
<dbReference type="GO" id="GO:0016887">
    <property type="term" value="F:ATP hydrolysis activity"/>
    <property type="evidence" value="ECO:0007669"/>
    <property type="project" value="InterPro"/>
</dbReference>
<dbReference type="InterPro" id="IPR003593">
    <property type="entry name" value="AAA+_ATPase"/>
</dbReference>
<organism evidence="5 6">
    <name type="scientific">Neobacillus niacini</name>
    <dbReference type="NCBI Taxonomy" id="86668"/>
    <lineage>
        <taxon>Bacteria</taxon>
        <taxon>Bacillati</taxon>
        <taxon>Bacillota</taxon>
        <taxon>Bacilli</taxon>
        <taxon>Bacillales</taxon>
        <taxon>Bacillaceae</taxon>
        <taxon>Neobacillus</taxon>
    </lineage>
</organism>
<feature type="domain" description="ABC transporter" evidence="4">
    <location>
        <begin position="10"/>
        <end position="261"/>
    </location>
</feature>